<dbReference type="EMBL" id="JBBPBN010000262">
    <property type="protein sequence ID" value="KAK8491270.1"/>
    <property type="molecule type" value="Genomic_DNA"/>
</dbReference>
<accession>A0ABR2AEB1</accession>
<protein>
    <submittedName>
        <fullName evidence="1">Uncharacterized protein</fullName>
    </submittedName>
</protein>
<reference evidence="1 2" key="1">
    <citation type="journal article" date="2024" name="G3 (Bethesda)">
        <title>Genome assembly of Hibiscus sabdariffa L. provides insights into metabolisms of medicinal natural products.</title>
        <authorList>
            <person name="Kim T."/>
        </authorList>
    </citation>
    <scope>NUCLEOTIDE SEQUENCE [LARGE SCALE GENOMIC DNA]</scope>
    <source>
        <strain evidence="1">TK-2024</strain>
        <tissue evidence="1">Old leaves</tissue>
    </source>
</reference>
<proteinExistence type="predicted"/>
<dbReference type="Proteomes" id="UP001396334">
    <property type="component" value="Unassembled WGS sequence"/>
</dbReference>
<sequence length="114" mass="12882">MAMVCREETAGGDRPTWPIEGKWWEDKSFHLWICCSSVFNSLSCPVLNLVGESRGLSSSVEMLRVEDEESQNSARDLRAPDSTIREIADKLSETAEAAESITNMTYNHHIFLFI</sequence>
<evidence type="ECO:0000313" key="2">
    <source>
        <dbReference type="Proteomes" id="UP001396334"/>
    </source>
</evidence>
<comment type="caution">
    <text evidence="1">The sequence shown here is derived from an EMBL/GenBank/DDBJ whole genome shotgun (WGS) entry which is preliminary data.</text>
</comment>
<organism evidence="1 2">
    <name type="scientific">Hibiscus sabdariffa</name>
    <name type="common">roselle</name>
    <dbReference type="NCBI Taxonomy" id="183260"/>
    <lineage>
        <taxon>Eukaryota</taxon>
        <taxon>Viridiplantae</taxon>
        <taxon>Streptophyta</taxon>
        <taxon>Embryophyta</taxon>
        <taxon>Tracheophyta</taxon>
        <taxon>Spermatophyta</taxon>
        <taxon>Magnoliopsida</taxon>
        <taxon>eudicotyledons</taxon>
        <taxon>Gunneridae</taxon>
        <taxon>Pentapetalae</taxon>
        <taxon>rosids</taxon>
        <taxon>malvids</taxon>
        <taxon>Malvales</taxon>
        <taxon>Malvaceae</taxon>
        <taxon>Malvoideae</taxon>
        <taxon>Hibiscus</taxon>
    </lineage>
</organism>
<evidence type="ECO:0000313" key="1">
    <source>
        <dbReference type="EMBL" id="KAK8491270.1"/>
    </source>
</evidence>
<name>A0ABR2AEB1_9ROSI</name>
<keyword evidence="2" id="KW-1185">Reference proteome</keyword>
<gene>
    <name evidence="1" type="ORF">V6N11_051282</name>
</gene>